<dbReference type="InterPro" id="IPR003688">
    <property type="entry name" value="TraG/VirD4"/>
</dbReference>
<evidence type="ECO:0000313" key="3">
    <source>
        <dbReference type="Proteomes" id="UP000094598"/>
    </source>
</evidence>
<protein>
    <submittedName>
        <fullName evidence="1">Type IV secretory system Conjugative DNA transfer</fullName>
    </submittedName>
</protein>
<dbReference type="CDD" id="cd01127">
    <property type="entry name" value="TrwB_TraG_TraD_VirD4"/>
    <property type="match status" value="1"/>
</dbReference>
<sequence>MVRRITGDSDIDLTLPGKGKCAYFIITPDTHGAFDFLASLLFTFLFVRLVEVADTSPNGRLPVQVRFLLDEFANIVSIPEFEKKIATVQSLRLKTNLTMAEIRITMILRTRNL</sequence>
<dbReference type="Proteomes" id="UP000322283">
    <property type="component" value="Unassembled WGS sequence"/>
</dbReference>
<name>A0AAC9HJY3_NEOTH</name>
<evidence type="ECO:0000313" key="1">
    <source>
        <dbReference type="EMBL" id="AOQ24456.1"/>
    </source>
</evidence>
<dbReference type="GO" id="GO:0016020">
    <property type="term" value="C:membrane"/>
    <property type="evidence" value="ECO:0007669"/>
    <property type="project" value="InterPro"/>
</dbReference>
<keyword evidence="4" id="KW-1185">Reference proteome</keyword>
<evidence type="ECO:0000313" key="4">
    <source>
        <dbReference type="Proteomes" id="UP000322283"/>
    </source>
</evidence>
<dbReference type="Proteomes" id="UP000094598">
    <property type="component" value="Chromosome"/>
</dbReference>
<dbReference type="Gene3D" id="3.40.50.300">
    <property type="entry name" value="P-loop containing nucleotide triphosphate hydrolases"/>
    <property type="match status" value="1"/>
</dbReference>
<reference evidence="2 4" key="2">
    <citation type="submission" date="2019-05" db="EMBL/GenBank/DDBJ databases">
        <title>Genome sequence of Moorella thermoacetica ATCC 33924.</title>
        <authorList>
            <person name="Poehlein A."/>
            <person name="Bengelsdorf F.R."/>
            <person name="Duerre P."/>
            <person name="Daniel R."/>
        </authorList>
    </citation>
    <scope>NUCLEOTIDE SEQUENCE [LARGE SCALE GENOMIC DNA]</scope>
    <source>
        <strain evidence="2 4">ATCC 33924</strain>
    </source>
</reference>
<dbReference type="EMBL" id="VCDX01000009">
    <property type="protein sequence ID" value="TYL11036.1"/>
    <property type="molecule type" value="Genomic_DNA"/>
</dbReference>
<dbReference type="AlphaFoldDB" id="A0AAC9HJY3"/>
<gene>
    <name evidence="1" type="ORF">Maut_02021</name>
    <name evidence="2" type="ORF">MTAT_23000</name>
</gene>
<dbReference type="EMBL" id="CP017019">
    <property type="protein sequence ID" value="AOQ24456.1"/>
    <property type="molecule type" value="Genomic_DNA"/>
</dbReference>
<dbReference type="Pfam" id="PF02534">
    <property type="entry name" value="T4SS-DNA_transf"/>
    <property type="match status" value="1"/>
</dbReference>
<evidence type="ECO:0000313" key="2">
    <source>
        <dbReference type="EMBL" id="TYL11036.1"/>
    </source>
</evidence>
<proteinExistence type="predicted"/>
<reference evidence="1 3" key="1">
    <citation type="submission" date="2016-08" db="EMBL/GenBank/DDBJ databases">
        <title>Moorella thermoacetica DSM 103132.</title>
        <authorList>
            <person name="Jendresen C.B."/>
            <person name="Redl S.M."/>
            <person name="Jensen T.O."/>
            <person name="Nielsen A.T."/>
        </authorList>
    </citation>
    <scope>NUCLEOTIDE SEQUENCE [LARGE SCALE GENOMIC DNA]</scope>
    <source>
        <strain evidence="1 3">DSM 103132</strain>
    </source>
</reference>
<organism evidence="1 3">
    <name type="scientific">Neomoorella thermoacetica</name>
    <name type="common">Clostridium thermoaceticum</name>
    <dbReference type="NCBI Taxonomy" id="1525"/>
    <lineage>
        <taxon>Bacteria</taxon>
        <taxon>Bacillati</taxon>
        <taxon>Bacillota</taxon>
        <taxon>Clostridia</taxon>
        <taxon>Neomoorellales</taxon>
        <taxon>Neomoorellaceae</taxon>
        <taxon>Neomoorella</taxon>
    </lineage>
</organism>
<accession>A0AAC9HJY3</accession>
<dbReference type="InterPro" id="IPR027417">
    <property type="entry name" value="P-loop_NTPase"/>
</dbReference>